<dbReference type="GO" id="GO:0008360">
    <property type="term" value="P:regulation of cell shape"/>
    <property type="evidence" value="ECO:0007669"/>
    <property type="project" value="UniProtKB-KW"/>
</dbReference>
<keyword evidence="14" id="KW-0133">Cell shape</keyword>
<evidence type="ECO:0000256" key="7">
    <source>
        <dbReference type="ARBA" id="ARBA00022801"/>
    </source>
</evidence>
<dbReference type="InterPro" id="IPR003824">
    <property type="entry name" value="UppP"/>
</dbReference>
<comment type="similarity">
    <text evidence="2 14">Belongs to the UppP family.</text>
</comment>
<dbReference type="PANTHER" id="PTHR30622">
    <property type="entry name" value="UNDECAPRENYL-DIPHOSPHATASE"/>
    <property type="match status" value="1"/>
</dbReference>
<keyword evidence="10 14" id="KW-0046">Antibiotic resistance</keyword>
<keyword evidence="15" id="KW-0808">Transferase</keyword>
<keyword evidence="14" id="KW-0961">Cell wall biogenesis/degradation</keyword>
<evidence type="ECO:0000256" key="3">
    <source>
        <dbReference type="ARBA" id="ARBA00012374"/>
    </source>
</evidence>
<sequence>MVPDGMSFLQLFLIAVVQGLTEWLPISSSAHVLLASDFMGLVGRDEVLINAASNTGTLIAMLLYFRKDVGAAILGGFELAATPVTKRPLSAGARLARCIIVATPFALIGAVIYESIAPETLWTALRSVYAVAASTILFGALLWWADARGGQSRSEGDMTLRDAFLIGASQLVAVIIPGTSRSGITMTAARALGYERVEAARFAMLIGAPILAAVSLYGLMGLAGAPAGGEGATIADGLIVAAIAFVSGYASIGLLMTLVRKMSFLPFVLYRFALGIALLATSPIVAGAIG</sequence>
<comment type="catalytic activity">
    <reaction evidence="13 14">
        <text>di-trans,octa-cis-undecaprenyl diphosphate + H2O = di-trans,octa-cis-undecaprenyl phosphate + phosphate + H(+)</text>
        <dbReference type="Rhea" id="RHEA:28094"/>
        <dbReference type="ChEBI" id="CHEBI:15377"/>
        <dbReference type="ChEBI" id="CHEBI:15378"/>
        <dbReference type="ChEBI" id="CHEBI:43474"/>
        <dbReference type="ChEBI" id="CHEBI:58405"/>
        <dbReference type="ChEBI" id="CHEBI:60392"/>
        <dbReference type="EC" id="3.6.1.27"/>
    </reaction>
</comment>
<evidence type="ECO:0000256" key="14">
    <source>
        <dbReference type="HAMAP-Rule" id="MF_01006"/>
    </source>
</evidence>
<dbReference type="EC" id="3.6.1.27" evidence="3 14"/>
<dbReference type="GO" id="GO:0071555">
    <property type="term" value="P:cell wall organization"/>
    <property type="evidence" value="ECO:0007669"/>
    <property type="project" value="UniProtKB-KW"/>
</dbReference>
<dbReference type="GO" id="GO:0046677">
    <property type="term" value="P:response to antibiotic"/>
    <property type="evidence" value="ECO:0007669"/>
    <property type="project" value="UniProtKB-UniRule"/>
</dbReference>
<gene>
    <name evidence="14" type="primary">uppP</name>
    <name evidence="15" type="ORF">HPO_09620</name>
</gene>
<evidence type="ECO:0000256" key="1">
    <source>
        <dbReference type="ARBA" id="ARBA00004651"/>
    </source>
</evidence>
<dbReference type="PANTHER" id="PTHR30622:SF4">
    <property type="entry name" value="UNDECAPRENYL-DIPHOSPHATASE"/>
    <property type="match status" value="1"/>
</dbReference>
<feature type="transmembrane region" description="Helical" evidence="14">
    <location>
        <begin position="202"/>
        <end position="225"/>
    </location>
</feature>
<comment type="subcellular location">
    <subcellularLocation>
        <location evidence="1 14">Cell membrane</location>
        <topology evidence="1 14">Multi-pass membrane protein</topology>
    </subcellularLocation>
</comment>
<keyword evidence="7 14" id="KW-0378">Hydrolase</keyword>
<reference evidence="15 16" key="1">
    <citation type="journal article" date="2014" name="Antonie Van Leeuwenhoek">
        <title>Hyphomonas beringensis sp. nov. and Hyphomonas chukchiensis sp. nov., isolated from surface seawater of the Bering Sea and Chukchi Sea.</title>
        <authorList>
            <person name="Li C."/>
            <person name="Lai Q."/>
            <person name="Li G."/>
            <person name="Dong C."/>
            <person name="Wang J."/>
            <person name="Liao Y."/>
            <person name="Shao Z."/>
        </authorList>
    </citation>
    <scope>NUCLEOTIDE SEQUENCE [LARGE SCALE GENOMIC DNA]</scope>
    <source>
        <strain evidence="15 16">PS728</strain>
    </source>
</reference>
<dbReference type="EMBL" id="ARYM01000010">
    <property type="protein sequence ID" value="KCZ98461.1"/>
    <property type="molecule type" value="Genomic_DNA"/>
</dbReference>
<feature type="transmembrane region" description="Helical" evidence="14">
    <location>
        <begin position="128"/>
        <end position="145"/>
    </location>
</feature>
<evidence type="ECO:0000256" key="5">
    <source>
        <dbReference type="ARBA" id="ARBA00022475"/>
    </source>
</evidence>
<evidence type="ECO:0000256" key="6">
    <source>
        <dbReference type="ARBA" id="ARBA00022692"/>
    </source>
</evidence>
<dbReference type="Proteomes" id="UP000027100">
    <property type="component" value="Unassembled WGS sequence"/>
</dbReference>
<dbReference type="GO" id="GO:0016301">
    <property type="term" value="F:kinase activity"/>
    <property type="evidence" value="ECO:0007669"/>
    <property type="project" value="UniProtKB-KW"/>
</dbReference>
<keyword evidence="9 14" id="KW-0472">Membrane</keyword>
<dbReference type="GO" id="GO:0009252">
    <property type="term" value="P:peptidoglycan biosynthetic process"/>
    <property type="evidence" value="ECO:0007669"/>
    <property type="project" value="UniProtKB-KW"/>
</dbReference>
<organism evidence="15 16">
    <name type="scientific">Hyphomonas polymorpha PS728</name>
    <dbReference type="NCBI Taxonomy" id="1280954"/>
    <lineage>
        <taxon>Bacteria</taxon>
        <taxon>Pseudomonadati</taxon>
        <taxon>Pseudomonadota</taxon>
        <taxon>Alphaproteobacteria</taxon>
        <taxon>Hyphomonadales</taxon>
        <taxon>Hyphomonadaceae</taxon>
        <taxon>Hyphomonas</taxon>
    </lineage>
</organism>
<dbReference type="STRING" id="1280954.HPO_09620"/>
<evidence type="ECO:0000313" key="16">
    <source>
        <dbReference type="Proteomes" id="UP000027100"/>
    </source>
</evidence>
<evidence type="ECO:0000256" key="2">
    <source>
        <dbReference type="ARBA" id="ARBA00010621"/>
    </source>
</evidence>
<evidence type="ECO:0000256" key="4">
    <source>
        <dbReference type="ARBA" id="ARBA00021581"/>
    </source>
</evidence>
<dbReference type="Pfam" id="PF02673">
    <property type="entry name" value="BacA"/>
    <property type="match status" value="1"/>
</dbReference>
<dbReference type="HAMAP" id="MF_01006">
    <property type="entry name" value="Undec_diphosphatase"/>
    <property type="match status" value="1"/>
</dbReference>
<dbReference type="eggNOG" id="COG1968">
    <property type="taxonomic scope" value="Bacteria"/>
</dbReference>
<comment type="function">
    <text evidence="14">Catalyzes the dephosphorylation of undecaprenyl diphosphate (UPP). Confers resistance to bacitracin.</text>
</comment>
<keyword evidence="14" id="KW-0573">Peptidoglycan synthesis</keyword>
<evidence type="ECO:0000256" key="10">
    <source>
        <dbReference type="ARBA" id="ARBA00023251"/>
    </source>
</evidence>
<evidence type="ECO:0000313" key="15">
    <source>
        <dbReference type="EMBL" id="KCZ98461.1"/>
    </source>
</evidence>
<proteinExistence type="inferred from homology"/>
<keyword evidence="15" id="KW-0418">Kinase</keyword>
<keyword evidence="5 14" id="KW-1003">Cell membrane</keyword>
<feature type="transmembrane region" description="Helical" evidence="14">
    <location>
        <begin position="268"/>
        <end position="289"/>
    </location>
</feature>
<feature type="transmembrane region" description="Helical" evidence="14">
    <location>
        <begin position="237"/>
        <end position="256"/>
    </location>
</feature>
<evidence type="ECO:0000256" key="8">
    <source>
        <dbReference type="ARBA" id="ARBA00022989"/>
    </source>
</evidence>
<dbReference type="GO" id="GO:0050380">
    <property type="term" value="F:undecaprenyl-diphosphatase activity"/>
    <property type="evidence" value="ECO:0007669"/>
    <property type="project" value="UniProtKB-UniRule"/>
</dbReference>
<comment type="caution">
    <text evidence="15">The sequence shown here is derived from an EMBL/GenBank/DDBJ whole genome shotgun (WGS) entry which is preliminary data.</text>
</comment>
<accession>A0A062V8G9</accession>
<name>A0A062V8G9_9PROT</name>
<evidence type="ECO:0000256" key="11">
    <source>
        <dbReference type="ARBA" id="ARBA00032707"/>
    </source>
</evidence>
<evidence type="ECO:0000256" key="13">
    <source>
        <dbReference type="ARBA" id="ARBA00047594"/>
    </source>
</evidence>
<dbReference type="AlphaFoldDB" id="A0A062V8G9"/>
<keyword evidence="8 14" id="KW-1133">Transmembrane helix</keyword>
<protein>
    <recommendedName>
        <fullName evidence="4 14">Undecaprenyl-diphosphatase</fullName>
        <ecNumber evidence="3 14">3.6.1.27</ecNumber>
    </recommendedName>
    <alternativeName>
        <fullName evidence="12 14">Bacitracin resistance protein</fullName>
    </alternativeName>
    <alternativeName>
        <fullName evidence="11 14">Undecaprenyl pyrophosphate phosphatase</fullName>
    </alternativeName>
</protein>
<comment type="miscellaneous">
    <text evidence="14">Bacitracin is thought to be involved in the inhibition of peptidoglycan synthesis by sequestering undecaprenyl diphosphate, thereby reducing the pool of lipid carrier available.</text>
</comment>
<feature type="transmembrane region" description="Helical" evidence="14">
    <location>
        <begin position="95"/>
        <end position="116"/>
    </location>
</feature>
<keyword evidence="6 14" id="KW-0812">Transmembrane</keyword>
<dbReference type="GO" id="GO:0005886">
    <property type="term" value="C:plasma membrane"/>
    <property type="evidence" value="ECO:0007669"/>
    <property type="project" value="UniProtKB-SubCell"/>
</dbReference>
<evidence type="ECO:0000256" key="12">
    <source>
        <dbReference type="ARBA" id="ARBA00032932"/>
    </source>
</evidence>
<evidence type="ECO:0000256" key="9">
    <source>
        <dbReference type="ARBA" id="ARBA00023136"/>
    </source>
</evidence>
<dbReference type="PATRIC" id="fig|1280954.3.peg.1949"/>
<keyword evidence="16" id="KW-1185">Reference proteome</keyword>
<feature type="transmembrane region" description="Helical" evidence="14">
    <location>
        <begin position="47"/>
        <end position="65"/>
    </location>
</feature>